<evidence type="ECO:0000313" key="2">
    <source>
        <dbReference type="Proteomes" id="UP000263326"/>
    </source>
</evidence>
<sequence length="111" mass="12441">MLVIDKRTPANIEYRELSISGLVGTRLVSLLGTSIFAELAHGNIQAELEFYLNAWDIPNQAELHQFTGETSDAALELTKFCEGKKRVAVCRDWMNLTIHMSDISNVEQTSN</sequence>
<dbReference type="EMBL" id="MH460461">
    <property type="protein sequence ID" value="AXG66762.1"/>
    <property type="molecule type" value="Genomic_DNA"/>
</dbReference>
<proteinExistence type="predicted"/>
<accession>A0A384ZWZ1</accession>
<gene>
    <name evidence="1" type="ORF">JA29_036</name>
</gene>
<name>A0A384ZWZ1_9CAUD</name>
<organism evidence="1 2">
    <name type="scientific">Dickeya phage vB_DsoM_JA29</name>
    <dbReference type="NCBI Taxonomy" id="2283031"/>
    <lineage>
        <taxon>Viruses</taxon>
        <taxon>Duplodnaviria</taxon>
        <taxon>Heunggongvirae</taxon>
        <taxon>Uroviricota</taxon>
        <taxon>Caudoviricetes</taxon>
        <taxon>Salmondvirus</taxon>
        <taxon>Salmondvirus JA29</taxon>
    </lineage>
</organism>
<evidence type="ECO:0000313" key="1">
    <source>
        <dbReference type="EMBL" id="AXG66762.1"/>
    </source>
</evidence>
<protein>
    <submittedName>
        <fullName evidence="1">Uncharacterized protein</fullName>
    </submittedName>
</protein>
<dbReference type="Proteomes" id="UP000263326">
    <property type="component" value="Segment"/>
</dbReference>
<keyword evidence="2" id="KW-1185">Reference proteome</keyword>
<reference evidence="1 2" key="1">
    <citation type="journal article" date="2018" name="Front. Microbiol.">
        <title>Jumbo Bacteriophages Are Represented Within an Increasing Diversity of Environmental Viruses Infecting the Emerging Phytopathogen, Dickeya solani.</title>
        <authorList>
            <person name="Day A.W."/>
            <person name="Ahn J."/>
            <person name="Salmond G.P.C."/>
        </authorList>
    </citation>
    <scope>NUCLEOTIDE SEQUENCE [LARGE SCALE GENOMIC DNA]</scope>
</reference>